<organism evidence="4 5">
    <name type="scientific">Dokdonella ginsengisoli</name>
    <dbReference type="NCBI Taxonomy" id="363846"/>
    <lineage>
        <taxon>Bacteria</taxon>
        <taxon>Pseudomonadati</taxon>
        <taxon>Pseudomonadota</taxon>
        <taxon>Gammaproteobacteria</taxon>
        <taxon>Lysobacterales</taxon>
        <taxon>Rhodanobacteraceae</taxon>
        <taxon>Dokdonella</taxon>
    </lineage>
</organism>
<feature type="domain" description="RCC1-like" evidence="3">
    <location>
        <begin position="365"/>
        <end position="628"/>
    </location>
</feature>
<keyword evidence="2" id="KW-0677">Repeat</keyword>
<dbReference type="InterPro" id="IPR058923">
    <property type="entry name" value="RCC1-like_dom"/>
</dbReference>
<evidence type="ECO:0000313" key="5">
    <source>
        <dbReference type="Proteomes" id="UP001595886"/>
    </source>
</evidence>
<dbReference type="Pfam" id="PF25390">
    <property type="entry name" value="WD40_RLD"/>
    <property type="match status" value="2"/>
</dbReference>
<dbReference type="PROSITE" id="PS50012">
    <property type="entry name" value="RCC1_3"/>
    <property type="match status" value="12"/>
</dbReference>
<gene>
    <name evidence="4" type="ORF">ACFO6Q_04155</name>
</gene>
<dbReference type="Pfam" id="PF13540">
    <property type="entry name" value="RCC1_2"/>
    <property type="match status" value="1"/>
</dbReference>
<proteinExistence type="predicted"/>
<keyword evidence="1" id="KW-0344">Guanine-nucleotide releasing factor</keyword>
<accession>A0ABV9QRL1</accession>
<dbReference type="InterPro" id="IPR009091">
    <property type="entry name" value="RCC1/BLIP-II"/>
</dbReference>
<dbReference type="PRINTS" id="PR00633">
    <property type="entry name" value="RCCNDNSATION"/>
</dbReference>
<dbReference type="Proteomes" id="UP001595886">
    <property type="component" value="Unassembled WGS sequence"/>
</dbReference>
<dbReference type="PANTHER" id="PTHR45982">
    <property type="entry name" value="REGULATOR OF CHROMOSOME CONDENSATION"/>
    <property type="match status" value="1"/>
</dbReference>
<reference evidence="5" key="1">
    <citation type="journal article" date="2019" name="Int. J. Syst. Evol. Microbiol.">
        <title>The Global Catalogue of Microorganisms (GCM) 10K type strain sequencing project: providing services to taxonomists for standard genome sequencing and annotation.</title>
        <authorList>
            <consortium name="The Broad Institute Genomics Platform"/>
            <consortium name="The Broad Institute Genome Sequencing Center for Infectious Disease"/>
            <person name="Wu L."/>
            <person name="Ma J."/>
        </authorList>
    </citation>
    <scope>NUCLEOTIDE SEQUENCE [LARGE SCALE GENOMIC DNA]</scope>
    <source>
        <strain evidence="5">CCUG 30340</strain>
    </source>
</reference>
<evidence type="ECO:0000313" key="4">
    <source>
        <dbReference type="EMBL" id="MFC4819501.1"/>
    </source>
</evidence>
<dbReference type="SUPFAM" id="SSF50985">
    <property type="entry name" value="RCC1/BLIP-II"/>
    <property type="match status" value="3"/>
</dbReference>
<evidence type="ECO:0000259" key="3">
    <source>
        <dbReference type="Pfam" id="PF25390"/>
    </source>
</evidence>
<dbReference type="PANTHER" id="PTHR45982:SF1">
    <property type="entry name" value="REGULATOR OF CHROMOSOME CONDENSATION"/>
    <property type="match status" value="1"/>
</dbReference>
<evidence type="ECO:0000256" key="2">
    <source>
        <dbReference type="ARBA" id="ARBA00022737"/>
    </source>
</evidence>
<sequence>MHHVTASAIGLAGGIVRVCLAAIIGLFAVALSSRDVEADTLSAGFGHTCAVTRLGGVKCWGDNSYFGLGDGTRDPTSSPVDVIGLQDRVTDVSAGSFYTCALMAGGAVKCWGYGLNGQLGIGIETVSDGPVLVSGLPAKVRAITAGPRHACALTSAGDVLCWGNNEFGQLGDGTETNSAVPVHVAGLGPGVLAIAAGDYYSCALTAARGVKCWGQNGAGQLGDGTFANSSTPVNVLGLDSGIAAVSPAVGHTCALTVAGRVKCWGTNGVGELGNGIPSSSLPAPVDATTLKEAAVAIVTASWHTCALTDRGAVKCWGSNFDGQLGDGTTNDSSSAVDVGGLGSGVVALAAGHSHTCARLRTGEVRCWGSGDMDQLGNGVPTVREVPTDVVGLGAGAIEVATAEHYACALSEDGKASCWGQNFSGELGDGTTSPRSVASAVAGIGSPLIAIATGTAHSCAITQGNAVWCWGFGVYGQLGDGYKENRAEPIATMRLGGNAAELALGSVHSCALTLDGEVRCWGSNEVGQLGVGLNIAGRPVPLTVIELGLGVKAIAAGAYHSCAVTAAGGVKCWGQNATGELGDGTTTNRNTPVDVQGLDTDVVAISAHEQRTCALTRSDAVKCWGDRQQTAVDVAGLDGKIALIATGAAHGCALMAAGSLKCWGSNYYGQIGDGTRDDRPYAVDVIGASRDVSWVAASSRNTCAIVAGVAKCWGSNAFGQIGNGEVGYALAPEKVVGSPFNSALPRLRWDPVRLRSHR</sequence>
<protein>
    <recommendedName>
        <fullName evidence="3">RCC1-like domain-containing protein</fullName>
    </recommendedName>
</protein>
<comment type="caution">
    <text evidence="4">The sequence shown here is derived from an EMBL/GenBank/DDBJ whole genome shotgun (WGS) entry which is preliminary data.</text>
</comment>
<dbReference type="InterPro" id="IPR000408">
    <property type="entry name" value="Reg_chr_condens"/>
</dbReference>
<name>A0ABV9QRL1_9GAMM</name>
<dbReference type="EMBL" id="JBHSHD010000003">
    <property type="protein sequence ID" value="MFC4819501.1"/>
    <property type="molecule type" value="Genomic_DNA"/>
</dbReference>
<keyword evidence="5" id="KW-1185">Reference proteome</keyword>
<evidence type="ECO:0000256" key="1">
    <source>
        <dbReference type="ARBA" id="ARBA00022658"/>
    </source>
</evidence>
<feature type="domain" description="RCC1-like" evidence="3">
    <location>
        <begin position="40"/>
        <end position="356"/>
    </location>
</feature>
<dbReference type="RefSeq" id="WP_380019268.1">
    <property type="nucleotide sequence ID" value="NZ_JBHSHD010000003.1"/>
</dbReference>
<dbReference type="Gene3D" id="2.130.10.30">
    <property type="entry name" value="Regulator of chromosome condensation 1/beta-lactamase-inhibitor protein II"/>
    <property type="match status" value="4"/>
</dbReference>
<dbReference type="InterPro" id="IPR051553">
    <property type="entry name" value="Ran_GTPase-activating"/>
</dbReference>